<accession>A0A9N9DUU8</accession>
<keyword evidence="2" id="KW-1185">Reference proteome</keyword>
<gene>
    <name evidence="1" type="ORF">DERYTH_LOCUS10325</name>
</gene>
<evidence type="ECO:0000313" key="2">
    <source>
        <dbReference type="Proteomes" id="UP000789405"/>
    </source>
</evidence>
<organism evidence="1 2">
    <name type="scientific">Dentiscutata erythropus</name>
    <dbReference type="NCBI Taxonomy" id="1348616"/>
    <lineage>
        <taxon>Eukaryota</taxon>
        <taxon>Fungi</taxon>
        <taxon>Fungi incertae sedis</taxon>
        <taxon>Mucoromycota</taxon>
        <taxon>Glomeromycotina</taxon>
        <taxon>Glomeromycetes</taxon>
        <taxon>Diversisporales</taxon>
        <taxon>Gigasporaceae</taxon>
        <taxon>Dentiscutata</taxon>
    </lineage>
</organism>
<dbReference type="EMBL" id="CAJVPY010005963">
    <property type="protein sequence ID" value="CAG8653728.1"/>
    <property type="molecule type" value="Genomic_DNA"/>
</dbReference>
<dbReference type="Proteomes" id="UP000789405">
    <property type="component" value="Unassembled WGS sequence"/>
</dbReference>
<feature type="non-terminal residue" evidence="1">
    <location>
        <position position="1"/>
    </location>
</feature>
<reference evidence="1" key="1">
    <citation type="submission" date="2021-06" db="EMBL/GenBank/DDBJ databases">
        <authorList>
            <person name="Kallberg Y."/>
            <person name="Tangrot J."/>
            <person name="Rosling A."/>
        </authorList>
    </citation>
    <scope>NUCLEOTIDE SEQUENCE</scope>
    <source>
        <strain evidence="1">MA453B</strain>
    </source>
</reference>
<comment type="caution">
    <text evidence="1">The sequence shown here is derived from an EMBL/GenBank/DDBJ whole genome shotgun (WGS) entry which is preliminary data.</text>
</comment>
<sequence>IDSVCYLLLATFYFTGIYIHDKDNKAFTNAYGFIPTGELLSG</sequence>
<proteinExistence type="predicted"/>
<name>A0A9N9DUU8_9GLOM</name>
<protein>
    <submittedName>
        <fullName evidence="1">7493_t:CDS:1</fullName>
    </submittedName>
</protein>
<dbReference type="AlphaFoldDB" id="A0A9N9DUU8"/>
<evidence type="ECO:0000313" key="1">
    <source>
        <dbReference type="EMBL" id="CAG8653728.1"/>
    </source>
</evidence>